<dbReference type="Pfam" id="PF22369">
    <property type="entry name" value="GLMA_2nd"/>
    <property type="match status" value="1"/>
</dbReference>
<dbReference type="InterPro" id="IPR001944">
    <property type="entry name" value="Glycoside_Hdrlase_35"/>
</dbReference>
<dbReference type="InterPro" id="IPR031330">
    <property type="entry name" value="Gly_Hdrlase_35_cat"/>
</dbReference>
<dbReference type="PANTHER" id="PTHR23421">
    <property type="entry name" value="BETA-GALACTOSIDASE RELATED"/>
    <property type="match status" value="1"/>
</dbReference>
<name>A0A917B8E2_HALAA</name>
<evidence type="ECO:0000256" key="1">
    <source>
        <dbReference type="ARBA" id="ARBA00009809"/>
    </source>
</evidence>
<dbReference type="Pfam" id="PF01301">
    <property type="entry name" value="Glyco_hydro_35"/>
    <property type="match status" value="1"/>
</dbReference>
<reference evidence="5" key="1">
    <citation type="journal article" date="2014" name="Int. J. Syst. Evol. Microbiol.">
        <title>Complete genome sequence of Corynebacterium casei LMG S-19264T (=DSM 44701T), isolated from a smear-ripened cheese.</title>
        <authorList>
            <consortium name="US DOE Joint Genome Institute (JGI-PGF)"/>
            <person name="Walter F."/>
            <person name="Albersmeier A."/>
            <person name="Kalinowski J."/>
            <person name="Ruckert C."/>
        </authorList>
    </citation>
    <scope>NUCLEOTIDE SEQUENCE</scope>
    <source>
        <strain evidence="5">CGMCC 1.12153</strain>
    </source>
</reference>
<dbReference type="InterPro" id="IPR054746">
    <property type="entry name" value="GLMA-like_second"/>
</dbReference>
<dbReference type="InterPro" id="IPR029062">
    <property type="entry name" value="Class_I_gatase-like"/>
</dbReference>
<feature type="domain" description="GLMA-like second" evidence="4">
    <location>
        <begin position="461"/>
        <end position="589"/>
    </location>
</feature>
<reference evidence="5" key="2">
    <citation type="submission" date="2020-09" db="EMBL/GenBank/DDBJ databases">
        <authorList>
            <person name="Sun Q."/>
            <person name="Zhou Y."/>
        </authorList>
    </citation>
    <scope>NUCLEOTIDE SEQUENCE</scope>
    <source>
        <strain evidence="5">CGMCC 1.12153</strain>
    </source>
</reference>
<evidence type="ECO:0000313" key="5">
    <source>
        <dbReference type="EMBL" id="GGF27291.1"/>
    </source>
</evidence>
<dbReference type="EMBL" id="BMEL01000003">
    <property type="protein sequence ID" value="GGF27291.1"/>
    <property type="molecule type" value="Genomic_DNA"/>
</dbReference>
<evidence type="ECO:0000259" key="4">
    <source>
        <dbReference type="Pfam" id="PF22369"/>
    </source>
</evidence>
<sequence length="788" mass="90755">MNLFHVNQARGNEKIQVKDEKVIINGKETVLFGAELHYFRIPRDDWRARIRQVKDAGINMISTYVPWMFHEYEEGSIDLTGETRGERDFQGFLQLVAEEDMYCLVRPGPYVMAEIVDHGVPPWLIDDYPEVLALTEKGQSHPTRVVSYMHPTFLEKVESWYHSVCAVIEPFQIAHGGPVIMFQLDNEVGMFHWVTNEGDYNNVTKQQFEQYLEEKEVGIEDPIRYMKEHAGEPPAEELKHEYYLFMRKHYRFYLEHLKELAQRKGISVPFIINIHGFHTIDFLKRGTRYPIGIAQLMEAAKMDDTLVAGDYYIGNIEFDNYVDIVLANSFTKAIQSPDHPLFSAEFQGGSASDKPRLQPSTFDLTTRLCFANGMNAVNYYMFVGGENYENIGLNGRRHEWQAPLTASGEKKPHFDVIQHLGQMYRTFEEPLMNAKQTTQTCVAFYPDYYTTEYSNLFSSPLIETFQFERDLNIYNGVAKGLRVNRIVYDSLNIQDHNRINVEEVPTLWMFSMKWMDRHVQQKLVDYLEDGGQLVLFPSIPTKDLNDNECTLLKDYIGVGLNGRKQGFVTVGDIDSVQTKYMETFDVKDGAFAWSEDERKDVAAFEKRLGQGKLIVFGVGLELDFNYKYEVIRHLAEKAGVYSEFTLQQELDVSVRAVNENSYFLFLHNFDEYEKVTPVARDKQLLFDGTSITVPGKSGLMLPVNIPIADGVMISYATAEIYGLEESADSLSMTVKLKQAKDVLVIETFKWKPVESPGVKVERVSDERYKVDLLRSLENEITIDFVKCN</sequence>
<comment type="similarity">
    <text evidence="1 2">Belongs to the glycosyl hydrolase 35 family.</text>
</comment>
<dbReference type="PRINTS" id="PR00742">
    <property type="entry name" value="GLHYDRLASE35"/>
</dbReference>
<protein>
    <submittedName>
        <fullName evidence="5">Glycoside hydrolase</fullName>
    </submittedName>
</protein>
<evidence type="ECO:0000313" key="6">
    <source>
        <dbReference type="Proteomes" id="UP000660110"/>
    </source>
</evidence>
<dbReference type="InterPro" id="IPR017853">
    <property type="entry name" value="GH"/>
</dbReference>
<dbReference type="GO" id="GO:0005975">
    <property type="term" value="P:carbohydrate metabolic process"/>
    <property type="evidence" value="ECO:0007669"/>
    <property type="project" value="InterPro"/>
</dbReference>
<comment type="caution">
    <text evidence="5">The sequence shown here is derived from an EMBL/GenBank/DDBJ whole genome shotgun (WGS) entry which is preliminary data.</text>
</comment>
<gene>
    <name evidence="5" type="ORF">GCM10010954_27950</name>
</gene>
<keyword evidence="5" id="KW-0378">Hydrolase</keyword>
<dbReference type="SUPFAM" id="SSF51445">
    <property type="entry name" value="(Trans)glycosidases"/>
    <property type="match status" value="1"/>
</dbReference>
<dbReference type="Gene3D" id="3.40.50.880">
    <property type="match status" value="1"/>
</dbReference>
<dbReference type="Proteomes" id="UP000660110">
    <property type="component" value="Unassembled WGS sequence"/>
</dbReference>
<accession>A0A917B8E2</accession>
<dbReference type="Gene3D" id="3.20.20.80">
    <property type="entry name" value="Glycosidases"/>
    <property type="match status" value="1"/>
</dbReference>
<dbReference type="AlphaFoldDB" id="A0A917B8E2"/>
<feature type="domain" description="Glycoside hydrolase 35 catalytic" evidence="3">
    <location>
        <begin position="22"/>
        <end position="228"/>
    </location>
</feature>
<proteinExistence type="inferred from homology"/>
<dbReference type="RefSeq" id="WP_188378116.1">
    <property type="nucleotide sequence ID" value="NZ_BMEL01000003.1"/>
</dbReference>
<dbReference type="GO" id="GO:0004553">
    <property type="term" value="F:hydrolase activity, hydrolyzing O-glycosyl compounds"/>
    <property type="evidence" value="ECO:0007669"/>
    <property type="project" value="InterPro"/>
</dbReference>
<organism evidence="5 6">
    <name type="scientific">Halobacillus andaensis</name>
    <dbReference type="NCBI Taxonomy" id="1176239"/>
    <lineage>
        <taxon>Bacteria</taxon>
        <taxon>Bacillati</taxon>
        <taxon>Bacillota</taxon>
        <taxon>Bacilli</taxon>
        <taxon>Bacillales</taxon>
        <taxon>Bacillaceae</taxon>
        <taxon>Halobacillus</taxon>
    </lineage>
</organism>
<evidence type="ECO:0000259" key="3">
    <source>
        <dbReference type="Pfam" id="PF01301"/>
    </source>
</evidence>
<evidence type="ECO:0000256" key="2">
    <source>
        <dbReference type="RuleBase" id="RU003679"/>
    </source>
</evidence>
<keyword evidence="6" id="KW-1185">Reference proteome</keyword>